<name>A0ABN7TR26_9BACL</name>
<keyword evidence="2" id="KW-1185">Reference proteome</keyword>
<dbReference type="EMBL" id="CAJVCE010000016">
    <property type="protein sequence ID" value="CAG7651611.1"/>
    <property type="molecule type" value="Genomic_DNA"/>
</dbReference>
<accession>A0ABN7TR26</accession>
<gene>
    <name evidence="1" type="ORF">PAECIP111802_05008</name>
</gene>
<reference evidence="1 2" key="1">
    <citation type="submission" date="2021-06" db="EMBL/GenBank/DDBJ databases">
        <authorList>
            <person name="Criscuolo A."/>
        </authorList>
    </citation>
    <scope>NUCLEOTIDE SEQUENCE [LARGE SCALE GENOMIC DNA]</scope>
    <source>
        <strain evidence="2">CIP 111802</strain>
    </source>
</reference>
<organism evidence="1 2">
    <name type="scientific">Paenibacillus allorhizosphaerae</name>
    <dbReference type="NCBI Taxonomy" id="2849866"/>
    <lineage>
        <taxon>Bacteria</taxon>
        <taxon>Bacillati</taxon>
        <taxon>Bacillota</taxon>
        <taxon>Bacilli</taxon>
        <taxon>Bacillales</taxon>
        <taxon>Paenibacillaceae</taxon>
        <taxon>Paenibacillus</taxon>
    </lineage>
</organism>
<evidence type="ECO:0000313" key="2">
    <source>
        <dbReference type="Proteomes" id="UP000730618"/>
    </source>
</evidence>
<dbReference type="RefSeq" id="WP_218101257.1">
    <property type="nucleotide sequence ID" value="NZ_CAJVCE010000016.1"/>
</dbReference>
<evidence type="ECO:0000313" key="1">
    <source>
        <dbReference type="EMBL" id="CAG7651611.1"/>
    </source>
</evidence>
<dbReference type="Proteomes" id="UP000730618">
    <property type="component" value="Unassembled WGS sequence"/>
</dbReference>
<sequence length="298" mass="34293">MSDIFMFLGLGLIGWLIYRVMTNKPIIPINKSKKKTEKKKVSSQTKELEGDWKKIIGIKQIVGDHQLELEPKGDVRTFVGAVKTEPINYQLRSIIEQEDTDRAFERLLAQLSLGPGREVKLAIHVQSRPIELVDQMQQYFDAFPSLQPIAQRYAESMFFPFMEHWQKSTDEYNYVRYFFIILEYPPKLIDDMDDDLVYSKAINEYIRLGSTIIGGYGRMGGVAKLASLEDLLESQYFATHKQSGTVKGFRSIVSTPGRLGNIVMSDYSRPANRFLDEDLEEQAEEIKDEKSASKNIWQ</sequence>
<proteinExistence type="predicted"/>
<comment type="caution">
    <text evidence="1">The sequence shown here is derived from an EMBL/GenBank/DDBJ whole genome shotgun (WGS) entry which is preliminary data.</text>
</comment>
<protein>
    <submittedName>
        <fullName evidence="1">Uncharacterized protein</fullName>
    </submittedName>
</protein>